<keyword evidence="3" id="KW-1185">Reference proteome</keyword>
<evidence type="ECO:0000313" key="2">
    <source>
        <dbReference type="EMBL" id="RKI06337.1"/>
    </source>
</evidence>
<dbReference type="EMBL" id="RAWI01000153">
    <property type="protein sequence ID" value="RKI06337.1"/>
    <property type="molecule type" value="Genomic_DNA"/>
</dbReference>
<sequence>MKNPDWLKRAAERSTVEPGMLGNVFGTYQVLEDCTAEALAEELGCTLDTLNLLALCRRPEGDAFIEQVKDICRRFDVTPSALVSVLRRVEVMDALDTDASNGETSSDRGPLLLAAKDRPRDGGRKP</sequence>
<protein>
    <recommendedName>
        <fullName evidence="4">XRE family transcriptional regulator</fullName>
    </recommendedName>
</protein>
<dbReference type="RefSeq" id="WP_120583057.1">
    <property type="nucleotide sequence ID" value="NZ_RAWI01000153.1"/>
</dbReference>
<evidence type="ECO:0000256" key="1">
    <source>
        <dbReference type="SAM" id="MobiDB-lite"/>
    </source>
</evidence>
<comment type="caution">
    <text evidence="2">The sequence shown here is derived from an EMBL/GenBank/DDBJ whole genome shotgun (WGS) entry which is preliminary data.</text>
</comment>
<name>A0ABX9QH18_9BACT</name>
<proteinExistence type="predicted"/>
<organism evidence="2 3">
    <name type="scientific">Corallococcus praedator</name>
    <dbReference type="NCBI Taxonomy" id="2316724"/>
    <lineage>
        <taxon>Bacteria</taxon>
        <taxon>Pseudomonadati</taxon>
        <taxon>Myxococcota</taxon>
        <taxon>Myxococcia</taxon>
        <taxon>Myxococcales</taxon>
        <taxon>Cystobacterineae</taxon>
        <taxon>Myxococcaceae</taxon>
        <taxon>Corallococcus</taxon>
    </lineage>
</organism>
<evidence type="ECO:0000313" key="3">
    <source>
        <dbReference type="Proteomes" id="UP000278907"/>
    </source>
</evidence>
<evidence type="ECO:0008006" key="4">
    <source>
        <dbReference type="Google" id="ProtNLM"/>
    </source>
</evidence>
<gene>
    <name evidence="2" type="ORF">D7Y13_20385</name>
</gene>
<feature type="compositionally biased region" description="Basic and acidic residues" evidence="1">
    <location>
        <begin position="115"/>
        <end position="126"/>
    </location>
</feature>
<feature type="region of interest" description="Disordered" evidence="1">
    <location>
        <begin position="96"/>
        <end position="126"/>
    </location>
</feature>
<dbReference type="Proteomes" id="UP000278907">
    <property type="component" value="Unassembled WGS sequence"/>
</dbReference>
<reference evidence="2 3" key="1">
    <citation type="submission" date="2018-09" db="EMBL/GenBank/DDBJ databases">
        <authorList>
            <person name="Livingstone P.G."/>
            <person name="Whitworth D.E."/>
        </authorList>
    </citation>
    <scope>NUCLEOTIDE SEQUENCE [LARGE SCALE GENOMIC DNA]</scope>
    <source>
        <strain evidence="2 3">CA031B</strain>
    </source>
</reference>
<accession>A0ABX9QH18</accession>